<dbReference type="Pfam" id="PF12706">
    <property type="entry name" value="Lactamase_B_2"/>
    <property type="match status" value="1"/>
</dbReference>
<dbReference type="Gene3D" id="3.60.15.10">
    <property type="entry name" value="Ribonuclease Z/Hydroxyacylglutathione hydrolase-like"/>
    <property type="match status" value="1"/>
</dbReference>
<evidence type="ECO:0000259" key="1">
    <source>
        <dbReference type="Pfam" id="PF12706"/>
    </source>
</evidence>
<dbReference type="InterPro" id="IPR001279">
    <property type="entry name" value="Metallo-B-lactamas"/>
</dbReference>
<dbReference type="InterPro" id="IPR036866">
    <property type="entry name" value="RibonucZ/Hydroxyglut_hydro"/>
</dbReference>
<accession>A0ABV9I026</accession>
<evidence type="ECO:0000313" key="2">
    <source>
        <dbReference type="EMBL" id="MFC4635777.1"/>
    </source>
</evidence>
<dbReference type="RefSeq" id="WP_379981330.1">
    <property type="nucleotide sequence ID" value="NZ_JBHSFV010000012.1"/>
</dbReference>
<comment type="caution">
    <text evidence="2">The sequence shown here is derived from an EMBL/GenBank/DDBJ whole genome shotgun (WGS) entry which is preliminary data.</text>
</comment>
<name>A0ABV9I026_9FLAO</name>
<sequence>MNLRFLIIPVFVFIFGCSQSPTPPQETETSQIPDGIYLKVLGIAQDGGMPHINNPQEFEAVREGKRQREFVVSLGLIDTESQKKYLFEATPDLPEQLYFLDQEMPSSTIIDGVFLTHAHMGHYTGLLHFGREAMGAKHIPVYAMPTMETYLKTNGPWSQLVDLQNIQLRAMQADRVVTLSRKLKITPFLVPHRDEFSETVGYRIEGPEKTALFIPDIDKWTTWEKSILEEVKKVDYAFVDATFFSEGEIPRPMSEVPHPFIDETTALFKNESSTIKSKVIFIHFNHSNPALDKQNPKRIALEKEGYRFAKQGEMYGL</sequence>
<dbReference type="EMBL" id="JBHSFV010000012">
    <property type="protein sequence ID" value="MFC4635777.1"/>
    <property type="molecule type" value="Genomic_DNA"/>
</dbReference>
<gene>
    <name evidence="2" type="ORF">ACFO3O_17840</name>
</gene>
<protein>
    <submittedName>
        <fullName evidence="2">MBL fold metallo-hydrolase</fullName>
    </submittedName>
</protein>
<dbReference type="PROSITE" id="PS51257">
    <property type="entry name" value="PROKAR_LIPOPROTEIN"/>
    <property type="match status" value="1"/>
</dbReference>
<proteinExistence type="predicted"/>
<dbReference type="SUPFAM" id="SSF56281">
    <property type="entry name" value="Metallo-hydrolase/oxidoreductase"/>
    <property type="match status" value="1"/>
</dbReference>
<feature type="domain" description="Metallo-beta-lactamase" evidence="1">
    <location>
        <begin position="85"/>
        <end position="284"/>
    </location>
</feature>
<dbReference type="Proteomes" id="UP001596043">
    <property type="component" value="Unassembled WGS sequence"/>
</dbReference>
<dbReference type="PANTHER" id="PTHR42663:SF7">
    <property type="entry name" value="COENZYME PQQ SYNTHESIS PROTEIN B"/>
    <property type="match status" value="1"/>
</dbReference>
<dbReference type="PANTHER" id="PTHR42663">
    <property type="entry name" value="HYDROLASE C777.06C-RELATED-RELATED"/>
    <property type="match status" value="1"/>
</dbReference>
<keyword evidence="3" id="KW-1185">Reference proteome</keyword>
<reference evidence="3" key="1">
    <citation type="journal article" date="2019" name="Int. J. Syst. Evol. Microbiol.">
        <title>The Global Catalogue of Microorganisms (GCM) 10K type strain sequencing project: providing services to taxonomists for standard genome sequencing and annotation.</title>
        <authorList>
            <consortium name="The Broad Institute Genomics Platform"/>
            <consortium name="The Broad Institute Genome Sequencing Center for Infectious Disease"/>
            <person name="Wu L."/>
            <person name="Ma J."/>
        </authorList>
    </citation>
    <scope>NUCLEOTIDE SEQUENCE [LARGE SCALE GENOMIC DNA]</scope>
    <source>
        <strain evidence="3">YJ-61-S</strain>
    </source>
</reference>
<evidence type="ECO:0000313" key="3">
    <source>
        <dbReference type="Proteomes" id="UP001596043"/>
    </source>
</evidence>
<organism evidence="2 3">
    <name type="scientific">Dokdonia ponticola</name>
    <dbReference type="NCBI Taxonomy" id="2041041"/>
    <lineage>
        <taxon>Bacteria</taxon>
        <taxon>Pseudomonadati</taxon>
        <taxon>Bacteroidota</taxon>
        <taxon>Flavobacteriia</taxon>
        <taxon>Flavobacteriales</taxon>
        <taxon>Flavobacteriaceae</taxon>
        <taxon>Dokdonia</taxon>
    </lineage>
</organism>